<proteinExistence type="predicted"/>
<gene>
    <name evidence="1" type="ORF">EXE59_16625</name>
</gene>
<dbReference type="AlphaFoldDB" id="A0A4Z1CH70"/>
<evidence type="ECO:0008006" key="3">
    <source>
        <dbReference type="Google" id="ProtNLM"/>
    </source>
</evidence>
<accession>A0A4Z1CH70</accession>
<protein>
    <recommendedName>
        <fullName evidence="3">KOW domain-containing protein</fullName>
    </recommendedName>
</protein>
<evidence type="ECO:0000313" key="2">
    <source>
        <dbReference type="Proteomes" id="UP000297496"/>
    </source>
</evidence>
<dbReference type="Proteomes" id="UP000297496">
    <property type="component" value="Unassembled WGS sequence"/>
</dbReference>
<dbReference type="RefSeq" id="WP_135839894.1">
    <property type="nucleotide sequence ID" value="NZ_SRRO01000001.1"/>
</dbReference>
<evidence type="ECO:0000313" key="1">
    <source>
        <dbReference type="EMBL" id="TGN65398.1"/>
    </source>
</evidence>
<organism evidence="1 2">
    <name type="scientific">Nocardioides eburneiflavus</name>
    <dbReference type="NCBI Taxonomy" id="2518372"/>
    <lineage>
        <taxon>Bacteria</taxon>
        <taxon>Bacillati</taxon>
        <taxon>Actinomycetota</taxon>
        <taxon>Actinomycetes</taxon>
        <taxon>Propionibacteriales</taxon>
        <taxon>Nocardioidaceae</taxon>
        <taxon>Nocardioides</taxon>
    </lineage>
</organism>
<keyword evidence="2" id="KW-1185">Reference proteome</keyword>
<sequence>MSRFAIVQGSRNRKATFRLKDGTTVEGTITGVPKEGSNVVELLLQDGLLWLDLEQVVFVFLTHGELEKV</sequence>
<dbReference type="EMBL" id="SRRO01000001">
    <property type="protein sequence ID" value="TGN65398.1"/>
    <property type="molecule type" value="Genomic_DNA"/>
</dbReference>
<name>A0A4Z1CH70_9ACTN</name>
<comment type="caution">
    <text evidence="1">The sequence shown here is derived from an EMBL/GenBank/DDBJ whole genome shotgun (WGS) entry which is preliminary data.</text>
</comment>
<reference evidence="1 2" key="1">
    <citation type="submission" date="2019-04" db="EMBL/GenBank/DDBJ databases">
        <title>Three New Species of Nocardioides, Nocardioides euryhalodurans sp. nov., Nocardioides seonyuensis sp. nov. and Nocardioides eburneoflavus sp. nov. Isolated from Soil.</title>
        <authorList>
            <person name="Roh S.G."/>
            <person name="Lee C."/>
            <person name="Kim M.-K."/>
            <person name="Kim S.B."/>
        </authorList>
    </citation>
    <scope>NUCLEOTIDE SEQUENCE [LARGE SCALE GENOMIC DNA]</scope>
    <source>
        <strain evidence="1 2">MMS17-SY213</strain>
    </source>
</reference>